<name>A0A0E0Q347_ORYRU</name>
<protein>
    <submittedName>
        <fullName evidence="1">Uncharacterized protein</fullName>
    </submittedName>
</protein>
<dbReference type="EnsemblPlants" id="ORUFI07G00280.1">
    <property type="protein sequence ID" value="ORUFI07G00280.1"/>
    <property type="gene ID" value="ORUFI07G00280"/>
</dbReference>
<proteinExistence type="predicted"/>
<reference evidence="1" key="2">
    <citation type="submission" date="2015-06" db="UniProtKB">
        <authorList>
            <consortium name="EnsemblPlants"/>
        </authorList>
    </citation>
    <scope>IDENTIFICATION</scope>
</reference>
<dbReference type="Gramene" id="ORUFI07G00280.1">
    <property type="protein sequence ID" value="ORUFI07G00280.1"/>
    <property type="gene ID" value="ORUFI07G00280"/>
</dbReference>
<dbReference type="OMA" id="GRRYYKW"/>
<accession>A0A0E0Q347</accession>
<sequence length="116" mass="13448">MSQCSRPTSSFIRDLLNDLRDAVWSLRREKDELFVAVREGQAMARDVDAARRELAALKKHVVETDAKLVPLKEQNRRLEKDRCMLFFCFTGNLWSVCHGLGDELSSISECYYDGRY</sequence>
<evidence type="ECO:0000313" key="2">
    <source>
        <dbReference type="Proteomes" id="UP000008022"/>
    </source>
</evidence>
<dbReference type="AlphaFoldDB" id="A0A0E0Q347"/>
<dbReference type="HOGENOM" id="CLU_2268002_0_0_1"/>
<dbReference type="Proteomes" id="UP000008022">
    <property type="component" value="Unassembled WGS sequence"/>
</dbReference>
<evidence type="ECO:0000313" key="1">
    <source>
        <dbReference type="EnsemblPlants" id="ORUFI07G00280.1"/>
    </source>
</evidence>
<organism evidence="1 2">
    <name type="scientific">Oryza rufipogon</name>
    <name type="common">Brownbeard rice</name>
    <name type="synonym">Asian wild rice</name>
    <dbReference type="NCBI Taxonomy" id="4529"/>
    <lineage>
        <taxon>Eukaryota</taxon>
        <taxon>Viridiplantae</taxon>
        <taxon>Streptophyta</taxon>
        <taxon>Embryophyta</taxon>
        <taxon>Tracheophyta</taxon>
        <taxon>Spermatophyta</taxon>
        <taxon>Magnoliopsida</taxon>
        <taxon>Liliopsida</taxon>
        <taxon>Poales</taxon>
        <taxon>Poaceae</taxon>
        <taxon>BOP clade</taxon>
        <taxon>Oryzoideae</taxon>
        <taxon>Oryzeae</taxon>
        <taxon>Oryzinae</taxon>
        <taxon>Oryza</taxon>
    </lineage>
</organism>
<reference evidence="2" key="1">
    <citation type="submission" date="2013-06" db="EMBL/GenBank/DDBJ databases">
        <authorList>
            <person name="Zhao Q."/>
        </authorList>
    </citation>
    <scope>NUCLEOTIDE SEQUENCE</scope>
    <source>
        <strain evidence="2">cv. W1943</strain>
    </source>
</reference>
<keyword evidence="2" id="KW-1185">Reference proteome</keyword>